<dbReference type="Proteomes" id="UP000001497">
    <property type="component" value="Chromosome"/>
</dbReference>
<evidence type="ECO:0000256" key="3">
    <source>
        <dbReference type="ARBA" id="ARBA00023163"/>
    </source>
</evidence>
<protein>
    <recommendedName>
        <fullName evidence="4 5">Transcription elongation factor GreA</fullName>
    </recommendedName>
    <alternativeName>
        <fullName evidence="4">Transcript cleavage factor GreA</fullName>
    </alternativeName>
</protein>
<dbReference type="Pfam" id="PF03449">
    <property type="entry name" value="GreA_GreB_N"/>
    <property type="match status" value="1"/>
</dbReference>
<evidence type="ECO:0000313" key="9">
    <source>
        <dbReference type="Proteomes" id="UP000001497"/>
    </source>
</evidence>
<dbReference type="Gene3D" id="1.10.287.180">
    <property type="entry name" value="Transcription elongation factor, GreA/GreB, N-terminal domain"/>
    <property type="match status" value="1"/>
</dbReference>
<dbReference type="InterPro" id="IPR001437">
    <property type="entry name" value="Tscrpt_elong_fac_GreA/B_C"/>
</dbReference>
<dbReference type="InterPro" id="IPR006359">
    <property type="entry name" value="Tscrpt_elong_fac_GreA"/>
</dbReference>
<keyword evidence="9" id="KW-1185">Reference proteome</keyword>
<dbReference type="PANTHER" id="PTHR30437">
    <property type="entry name" value="TRANSCRIPTION ELONGATION FACTOR GREA"/>
    <property type="match status" value="1"/>
</dbReference>
<comment type="similarity">
    <text evidence="4 5">Belongs to the GreA/GreB family.</text>
</comment>
<keyword evidence="1 4" id="KW-0805">Transcription regulation</keyword>
<keyword evidence="8" id="KW-0648">Protein biosynthesis</keyword>
<evidence type="ECO:0000256" key="4">
    <source>
        <dbReference type="HAMAP-Rule" id="MF_00105"/>
    </source>
</evidence>
<dbReference type="Gene3D" id="3.10.50.30">
    <property type="entry name" value="Transcription elongation factor, GreA/GreB, C-terminal domain"/>
    <property type="match status" value="1"/>
</dbReference>
<dbReference type="SUPFAM" id="SSF54534">
    <property type="entry name" value="FKBP-like"/>
    <property type="match status" value="1"/>
</dbReference>
<evidence type="ECO:0000256" key="2">
    <source>
        <dbReference type="ARBA" id="ARBA00023125"/>
    </source>
</evidence>
<dbReference type="InterPro" id="IPR036805">
    <property type="entry name" value="Tscrpt_elong_fac_GreA/B_N_sf"/>
</dbReference>
<dbReference type="InterPro" id="IPR022691">
    <property type="entry name" value="Tscrpt_elong_fac_GreA/B_N"/>
</dbReference>
<dbReference type="InterPro" id="IPR036953">
    <property type="entry name" value="GreA/GreB_C_sf"/>
</dbReference>
<organism evidence="8 9">
    <name type="scientific">Fibrobacter succinogenes (strain ATCC 19169 / S85)</name>
    <dbReference type="NCBI Taxonomy" id="59374"/>
    <lineage>
        <taxon>Bacteria</taxon>
        <taxon>Pseudomonadati</taxon>
        <taxon>Fibrobacterota</taxon>
        <taxon>Fibrobacteria</taxon>
        <taxon>Fibrobacterales</taxon>
        <taxon>Fibrobacteraceae</taxon>
        <taxon>Fibrobacter</taxon>
    </lineage>
</organism>
<name>A0ABM5LL36_FIBSS</name>
<evidence type="ECO:0000256" key="5">
    <source>
        <dbReference type="RuleBase" id="RU000556"/>
    </source>
</evidence>
<dbReference type="PIRSF" id="PIRSF006092">
    <property type="entry name" value="GreA_GreB"/>
    <property type="match status" value="1"/>
</dbReference>
<dbReference type="NCBIfam" id="NF001263">
    <property type="entry name" value="PRK00226.1-4"/>
    <property type="match status" value="1"/>
</dbReference>
<accession>A0ABM5LL36</accession>
<evidence type="ECO:0000313" key="8">
    <source>
        <dbReference type="EMBL" id="ACX76397.1"/>
    </source>
</evidence>
<evidence type="ECO:0000259" key="6">
    <source>
        <dbReference type="Pfam" id="PF01272"/>
    </source>
</evidence>
<dbReference type="EMBL" id="CP001792">
    <property type="protein sequence ID" value="ACX76397.1"/>
    <property type="molecule type" value="Genomic_DNA"/>
</dbReference>
<dbReference type="Pfam" id="PF01272">
    <property type="entry name" value="GreA_GreB"/>
    <property type="match status" value="1"/>
</dbReference>
<keyword evidence="8" id="KW-0251">Elongation factor</keyword>
<proteinExistence type="inferred from homology"/>
<feature type="domain" description="Transcription elongation factor GreA/GreB C-terminal" evidence="6">
    <location>
        <begin position="95"/>
        <end position="169"/>
    </location>
</feature>
<sequence length="169" mass="19402">MLQTINSKFFNFYRMKHLISKEGFEKFKAEWEHLKYVERPAMINQVQAAAAEGDRSENAAYTYGRMRVREIDRRLRELDRILDGAQIVENAATKDGSIRFGATVKMIDKKTKREKIYSIVGDKEIDPLQGRISMKSPIGEALQGKKAGDTVEVQAPRGKIVYEILEVNY</sequence>
<dbReference type="HAMAP" id="MF_00105">
    <property type="entry name" value="GreA_GreB"/>
    <property type="match status" value="1"/>
</dbReference>
<dbReference type="InterPro" id="IPR023459">
    <property type="entry name" value="Tscrpt_elong_fac_GreA/B_fam"/>
</dbReference>
<dbReference type="NCBIfam" id="TIGR01462">
    <property type="entry name" value="greA"/>
    <property type="match status" value="1"/>
</dbReference>
<gene>
    <name evidence="4" type="primary">greA</name>
    <name evidence="8" type="ordered locus">Fisuc_2814</name>
</gene>
<evidence type="ECO:0000259" key="7">
    <source>
        <dbReference type="Pfam" id="PF03449"/>
    </source>
</evidence>
<keyword evidence="3 4" id="KW-0804">Transcription</keyword>
<dbReference type="SUPFAM" id="SSF46557">
    <property type="entry name" value="GreA transcript cleavage protein, N-terminal domain"/>
    <property type="match status" value="1"/>
</dbReference>
<keyword evidence="2 4" id="KW-0238">DNA-binding</keyword>
<dbReference type="PANTHER" id="PTHR30437:SF6">
    <property type="entry name" value="TRANSCRIPTION ELONGATION FACTOR GREB"/>
    <property type="match status" value="1"/>
</dbReference>
<dbReference type="GO" id="GO:0003746">
    <property type="term" value="F:translation elongation factor activity"/>
    <property type="evidence" value="ECO:0007669"/>
    <property type="project" value="UniProtKB-KW"/>
</dbReference>
<feature type="domain" description="Transcription elongation factor GreA/GreB N-terminal" evidence="7">
    <location>
        <begin position="18"/>
        <end position="87"/>
    </location>
</feature>
<reference evidence="8" key="1">
    <citation type="submission" date="2009-10" db="EMBL/GenBank/DDBJ databases">
        <title>Complete sequence of Fibrobacter succinogenes subsp. succinogenes S85.</title>
        <authorList>
            <consortium name="US DOE Joint Genome Institute"/>
            <person name="Lucas S."/>
            <person name="Copeland A."/>
            <person name="Lapidus A."/>
            <person name="Glavina del Rio T."/>
            <person name="Tice H."/>
            <person name="Bruce D."/>
            <person name="Goodwin L."/>
            <person name="Pitluck S."/>
            <person name="Chertkov O."/>
            <person name="Detter J.C."/>
            <person name="Han C."/>
            <person name="Tapia R."/>
            <person name="Larimer F."/>
            <person name="Land M."/>
            <person name="Hauser L."/>
            <person name="Kyrpides N."/>
            <person name="Mikhailova N."/>
            <person name="Weimer P.J."/>
            <person name="Stevenson D.M."/>
            <person name="Boyum J."/>
            <person name="Brumm P.I."/>
            <person name="Mead D."/>
        </authorList>
    </citation>
    <scope>NUCLEOTIDE SEQUENCE [LARGE SCALE GENOMIC DNA]</scope>
    <source>
        <strain evidence="8">S85</strain>
    </source>
</reference>
<comment type="function">
    <text evidence="4 5">Necessary for efficient RNA polymerase transcription elongation past template-encoded arresting sites. The arresting sites in DNA have the property of trapping a certain fraction of elongating RNA polymerases that pass through, resulting in locked ternary complexes. Cleavage of the nascent transcript by cleavage factors such as GreA or GreB allows the resumption of elongation from the new 3'terminus. GreA releases sequences of 2 to 3 nucleotides.</text>
</comment>
<evidence type="ECO:0000256" key="1">
    <source>
        <dbReference type="ARBA" id="ARBA00023015"/>
    </source>
</evidence>
<dbReference type="InterPro" id="IPR028624">
    <property type="entry name" value="Tscrpt_elong_fac_GreA/B"/>
</dbReference>